<evidence type="ECO:0000313" key="2">
    <source>
        <dbReference type="Proteomes" id="UP001472677"/>
    </source>
</evidence>
<keyword evidence="2" id="KW-1185">Reference proteome</keyword>
<protein>
    <submittedName>
        <fullName evidence="1">Uncharacterized protein</fullName>
    </submittedName>
</protein>
<evidence type="ECO:0000313" key="1">
    <source>
        <dbReference type="EMBL" id="KAK8492964.1"/>
    </source>
</evidence>
<comment type="caution">
    <text evidence="1">The sequence shown here is derived from an EMBL/GenBank/DDBJ whole genome shotgun (WGS) entry which is preliminary data.</text>
</comment>
<proteinExistence type="predicted"/>
<dbReference type="EMBL" id="JBBPBM010000665">
    <property type="protein sequence ID" value="KAK8492964.1"/>
    <property type="molecule type" value="Genomic_DNA"/>
</dbReference>
<organism evidence="1 2">
    <name type="scientific">Hibiscus sabdariffa</name>
    <name type="common">roselle</name>
    <dbReference type="NCBI Taxonomy" id="183260"/>
    <lineage>
        <taxon>Eukaryota</taxon>
        <taxon>Viridiplantae</taxon>
        <taxon>Streptophyta</taxon>
        <taxon>Embryophyta</taxon>
        <taxon>Tracheophyta</taxon>
        <taxon>Spermatophyta</taxon>
        <taxon>Magnoliopsida</taxon>
        <taxon>eudicotyledons</taxon>
        <taxon>Gunneridae</taxon>
        <taxon>Pentapetalae</taxon>
        <taxon>rosids</taxon>
        <taxon>malvids</taxon>
        <taxon>Malvales</taxon>
        <taxon>Malvaceae</taxon>
        <taxon>Malvoideae</taxon>
        <taxon>Hibiscus</taxon>
    </lineage>
</organism>
<accession>A0ABR2AIS5</accession>
<dbReference type="Proteomes" id="UP001472677">
    <property type="component" value="Unassembled WGS sequence"/>
</dbReference>
<name>A0ABR2AIS5_9ROSI</name>
<gene>
    <name evidence="1" type="ORF">V6N12_065955</name>
</gene>
<reference evidence="1 2" key="1">
    <citation type="journal article" date="2024" name="G3 (Bethesda)">
        <title>Genome assembly of Hibiscus sabdariffa L. provides insights into metabolisms of medicinal natural products.</title>
        <authorList>
            <person name="Kim T."/>
        </authorList>
    </citation>
    <scope>NUCLEOTIDE SEQUENCE [LARGE SCALE GENOMIC DNA]</scope>
    <source>
        <strain evidence="1">TK-2024</strain>
        <tissue evidence="1">Old leaves</tissue>
    </source>
</reference>
<sequence length="105" mass="11281">MLRDGSHFGVLSNVLVGSIPHSELNEVNVVQEGVKENVASPLALVAQEARNVAVISISKSKGEKKEGMEVDVVTDVQLCDFEPVGVINIICSTSLHILEKQVDTQ</sequence>